<gene>
    <name evidence="2" type="ORF">OSB1V03_LOCUS18699</name>
</gene>
<feature type="compositionally biased region" description="Basic residues" evidence="1">
    <location>
        <begin position="1"/>
        <end position="11"/>
    </location>
</feature>
<evidence type="ECO:0000256" key="1">
    <source>
        <dbReference type="SAM" id="MobiDB-lite"/>
    </source>
</evidence>
<dbReference type="EMBL" id="CAJPIZ010025427">
    <property type="protein sequence ID" value="CAG2118749.1"/>
    <property type="molecule type" value="Genomic_DNA"/>
</dbReference>
<name>A0A7R9QES2_9ACAR</name>
<feature type="region of interest" description="Disordered" evidence="1">
    <location>
        <begin position="1"/>
        <end position="20"/>
    </location>
</feature>
<evidence type="ECO:0000313" key="3">
    <source>
        <dbReference type="Proteomes" id="UP000759131"/>
    </source>
</evidence>
<dbReference type="AlphaFoldDB" id="A0A7R9QES2"/>
<proteinExistence type="predicted"/>
<sequence length="20" mass="2352">MRRCSSKRSLPKRSCTQVVE</sequence>
<dbReference type="Proteomes" id="UP000759131">
    <property type="component" value="Unassembled WGS sequence"/>
</dbReference>
<dbReference type="EMBL" id="OC880002">
    <property type="protein sequence ID" value="CAD7641526.1"/>
    <property type="molecule type" value="Genomic_DNA"/>
</dbReference>
<evidence type="ECO:0000313" key="2">
    <source>
        <dbReference type="EMBL" id="CAD7641526.1"/>
    </source>
</evidence>
<keyword evidence="3" id="KW-1185">Reference proteome</keyword>
<accession>A0A7R9QES2</accession>
<protein>
    <submittedName>
        <fullName evidence="2">Uncharacterized protein</fullName>
    </submittedName>
</protein>
<reference evidence="2" key="1">
    <citation type="submission" date="2020-11" db="EMBL/GenBank/DDBJ databases">
        <authorList>
            <person name="Tran Van P."/>
        </authorList>
    </citation>
    <scope>NUCLEOTIDE SEQUENCE</scope>
</reference>
<organism evidence="2">
    <name type="scientific">Medioppia subpectinata</name>
    <dbReference type="NCBI Taxonomy" id="1979941"/>
    <lineage>
        <taxon>Eukaryota</taxon>
        <taxon>Metazoa</taxon>
        <taxon>Ecdysozoa</taxon>
        <taxon>Arthropoda</taxon>
        <taxon>Chelicerata</taxon>
        <taxon>Arachnida</taxon>
        <taxon>Acari</taxon>
        <taxon>Acariformes</taxon>
        <taxon>Sarcoptiformes</taxon>
        <taxon>Oribatida</taxon>
        <taxon>Brachypylina</taxon>
        <taxon>Oppioidea</taxon>
        <taxon>Oppiidae</taxon>
        <taxon>Medioppia</taxon>
    </lineage>
</organism>